<dbReference type="AlphaFoldDB" id="A0A931LRQ8"/>
<gene>
    <name evidence="1" type="ORF">HYR64_03900</name>
</gene>
<evidence type="ECO:0000313" key="1">
    <source>
        <dbReference type="EMBL" id="MBI1756233.1"/>
    </source>
</evidence>
<dbReference type="Proteomes" id="UP000727962">
    <property type="component" value="Unassembled WGS sequence"/>
</dbReference>
<comment type="caution">
    <text evidence="1">The sequence shown here is derived from an EMBL/GenBank/DDBJ whole genome shotgun (WGS) entry which is preliminary data.</text>
</comment>
<reference evidence="1" key="1">
    <citation type="submission" date="2020-07" db="EMBL/GenBank/DDBJ databases">
        <title>Huge and variable diversity of episymbiotic CPR bacteria and DPANN archaea in groundwater ecosystems.</title>
        <authorList>
            <person name="He C.Y."/>
            <person name="Keren R."/>
            <person name="Whittaker M."/>
            <person name="Farag I.F."/>
            <person name="Doudna J."/>
            <person name="Cate J.H.D."/>
            <person name="Banfield J.F."/>
        </authorList>
    </citation>
    <scope>NUCLEOTIDE SEQUENCE</scope>
    <source>
        <strain evidence="1">NC_groundwater_17_Pr7_B-0.1um_64_12</strain>
    </source>
</reference>
<name>A0A931LRQ8_FIMGI</name>
<sequence>MKHRYIVFAFLSVVALAGCGGSIEGKLVGKWKGGVRMARDLTPNRATRDKLATISLEFKADKTFEMNMGMPMEGTWSVDAKQVTLVATKVGGMSIEEAKKQAEKMGAKAEDADKPLILELSADGQELTIASGQAPMDTSTFSFKKETDAS</sequence>
<evidence type="ECO:0000313" key="2">
    <source>
        <dbReference type="Proteomes" id="UP000727962"/>
    </source>
</evidence>
<accession>A0A931LRQ8</accession>
<dbReference type="EMBL" id="JACOSL010000026">
    <property type="protein sequence ID" value="MBI1756233.1"/>
    <property type="molecule type" value="Genomic_DNA"/>
</dbReference>
<organism evidence="1 2">
    <name type="scientific">Fimbriimonas ginsengisoli</name>
    <dbReference type="NCBI Taxonomy" id="1005039"/>
    <lineage>
        <taxon>Bacteria</taxon>
        <taxon>Bacillati</taxon>
        <taxon>Armatimonadota</taxon>
        <taxon>Fimbriimonadia</taxon>
        <taxon>Fimbriimonadales</taxon>
        <taxon>Fimbriimonadaceae</taxon>
        <taxon>Fimbriimonas</taxon>
    </lineage>
</organism>
<protein>
    <submittedName>
        <fullName evidence="1">Uncharacterized protein</fullName>
    </submittedName>
</protein>
<proteinExistence type="predicted"/>
<dbReference type="PROSITE" id="PS51257">
    <property type="entry name" value="PROKAR_LIPOPROTEIN"/>
    <property type="match status" value="1"/>
</dbReference>